<feature type="signal peptide" evidence="3">
    <location>
        <begin position="1"/>
        <end position="19"/>
    </location>
</feature>
<comment type="caution">
    <text evidence="5">The sequence shown here is derived from an EMBL/GenBank/DDBJ whole genome shotgun (WGS) entry which is preliminary data.</text>
</comment>
<name>A0A849K870_9BURK</name>
<dbReference type="RefSeq" id="WP_171561387.1">
    <property type="nucleotide sequence ID" value="NZ_JABFCS010000001.1"/>
</dbReference>
<keyword evidence="2" id="KW-0472">Membrane</keyword>
<dbReference type="InterPro" id="IPR008816">
    <property type="entry name" value="Gly_zipper_2TM_dom"/>
</dbReference>
<dbReference type="EMBL" id="JABFCS010000001">
    <property type="protein sequence ID" value="NNU44528.1"/>
    <property type="molecule type" value="Genomic_DNA"/>
</dbReference>
<dbReference type="Proteomes" id="UP000552954">
    <property type="component" value="Unassembled WGS sequence"/>
</dbReference>
<keyword evidence="3" id="KW-0732">Signal</keyword>
<evidence type="ECO:0000313" key="6">
    <source>
        <dbReference type="Proteomes" id="UP000552954"/>
    </source>
</evidence>
<feature type="domain" description="Glycine zipper 2TM" evidence="4">
    <location>
        <begin position="63"/>
        <end position="103"/>
    </location>
</feature>
<evidence type="ECO:0000256" key="1">
    <source>
        <dbReference type="ARBA" id="ARBA00004370"/>
    </source>
</evidence>
<evidence type="ECO:0000256" key="2">
    <source>
        <dbReference type="ARBA" id="ARBA00023136"/>
    </source>
</evidence>
<protein>
    <submittedName>
        <fullName evidence="5">Glycine zipper 2TM domain-containing protein</fullName>
    </submittedName>
</protein>
<proteinExistence type="predicted"/>
<gene>
    <name evidence="5" type="ORF">HK415_17170</name>
</gene>
<dbReference type="PANTHER" id="PTHR35603:SF2">
    <property type="entry name" value="OUTER MEMBRANE LIPOPROTEIN"/>
    <property type="match status" value="1"/>
</dbReference>
<dbReference type="Pfam" id="PF05433">
    <property type="entry name" value="Rick_17kDa_Anti"/>
    <property type="match status" value="1"/>
</dbReference>
<organism evidence="5 6">
    <name type="scientific">Ramlibacter montanisoli</name>
    <dbReference type="NCBI Taxonomy" id="2732512"/>
    <lineage>
        <taxon>Bacteria</taxon>
        <taxon>Pseudomonadati</taxon>
        <taxon>Pseudomonadota</taxon>
        <taxon>Betaproteobacteria</taxon>
        <taxon>Burkholderiales</taxon>
        <taxon>Comamonadaceae</taxon>
        <taxon>Ramlibacter</taxon>
    </lineage>
</organism>
<dbReference type="InterPro" id="IPR051407">
    <property type="entry name" value="Bact_OM_lipoprot/Surf_antigen"/>
</dbReference>
<feature type="chain" id="PRO_5032904965" evidence="3">
    <location>
        <begin position="20"/>
        <end position="175"/>
    </location>
</feature>
<sequence>MKRIALLALLATGTVAVQAQTFVDRARVQDVQPQYETVQVPRQECTSQIVQEAQPVAGERGYGGAIIGGVAGGILGNQVGKGHGREAATAAGAVIGAIAGDRISNNQPQGYVSAPREVRSCRTVHDVQQQLTGYRVTYEYHGQQYTTVTREQPGRSLPVRVSVTPLEEREYDRRR</sequence>
<dbReference type="GO" id="GO:0019867">
    <property type="term" value="C:outer membrane"/>
    <property type="evidence" value="ECO:0007669"/>
    <property type="project" value="InterPro"/>
</dbReference>
<reference evidence="5 6" key="2">
    <citation type="submission" date="2020-06" db="EMBL/GenBank/DDBJ databases">
        <title>Ramlibacter rhizophilus sp. nov., isolated from rhizosphere soil of national flower Mugunghwa from South Korea.</title>
        <authorList>
            <person name="Zheng-Fei Y."/>
            <person name="Huan T."/>
        </authorList>
    </citation>
    <scope>NUCLEOTIDE SEQUENCE [LARGE SCALE GENOMIC DNA]</scope>
    <source>
        <strain evidence="5 6">B156</strain>
    </source>
</reference>
<dbReference type="PANTHER" id="PTHR35603">
    <property type="match status" value="1"/>
</dbReference>
<comment type="subcellular location">
    <subcellularLocation>
        <location evidence="1">Membrane</location>
    </subcellularLocation>
</comment>
<evidence type="ECO:0000313" key="5">
    <source>
        <dbReference type="EMBL" id="NNU44528.1"/>
    </source>
</evidence>
<evidence type="ECO:0000256" key="3">
    <source>
        <dbReference type="SAM" id="SignalP"/>
    </source>
</evidence>
<dbReference type="NCBIfam" id="NF008437">
    <property type="entry name" value="PRK11280.1"/>
    <property type="match status" value="1"/>
</dbReference>
<keyword evidence="6" id="KW-1185">Reference proteome</keyword>
<reference evidence="5 6" key="1">
    <citation type="submission" date="2020-05" db="EMBL/GenBank/DDBJ databases">
        <authorList>
            <person name="Khan S.A."/>
            <person name="Jeon C.O."/>
            <person name="Chun B.H."/>
        </authorList>
    </citation>
    <scope>NUCLEOTIDE SEQUENCE [LARGE SCALE GENOMIC DNA]</scope>
    <source>
        <strain evidence="5 6">B156</strain>
    </source>
</reference>
<accession>A0A849K870</accession>
<dbReference type="AlphaFoldDB" id="A0A849K870"/>
<evidence type="ECO:0000259" key="4">
    <source>
        <dbReference type="Pfam" id="PF05433"/>
    </source>
</evidence>